<dbReference type="EMBL" id="CP107006">
    <property type="protein sequence ID" value="UYQ94636.1"/>
    <property type="molecule type" value="Genomic_DNA"/>
</dbReference>
<dbReference type="InterPro" id="IPR036390">
    <property type="entry name" value="WH_DNA-bd_sf"/>
</dbReference>
<keyword evidence="2" id="KW-1185">Reference proteome</keyword>
<sequence length="214" mass="23879">MENYKAQISTAADRFLTLLKTGGPQTASGMAKELGITGEGARLHLLKLQEEGLVEAVTEPKGVGRPQQIWSLTERGNRRFPDSHSDLTVQLINTIEEVLGPDALNNVIVAREQAISDRYYEALSLIDNLPDKLARLAEMRHREGYLAEWRKDGEAFLFIEHHCPICSAAKVCGNICQAELKTFRRIFGEHASVDRIDHLLSGAKRCVYKIVPLS</sequence>
<evidence type="ECO:0000313" key="1">
    <source>
        <dbReference type="EMBL" id="UYQ94636.1"/>
    </source>
</evidence>
<gene>
    <name evidence="1" type="ORF">MKQ68_05965</name>
</gene>
<dbReference type="InterPro" id="IPR036388">
    <property type="entry name" value="WH-like_DNA-bd_sf"/>
</dbReference>
<evidence type="ECO:0000313" key="2">
    <source>
        <dbReference type="Proteomes" id="UP001162741"/>
    </source>
</evidence>
<protein>
    <submittedName>
        <fullName evidence="1">Transcriptional regulator</fullName>
    </submittedName>
</protein>
<dbReference type="SUPFAM" id="SSF46785">
    <property type="entry name" value="Winged helix' DNA-binding domain"/>
    <property type="match status" value="1"/>
</dbReference>
<dbReference type="RefSeq" id="WP_264282504.1">
    <property type="nucleotide sequence ID" value="NZ_CP107006.1"/>
</dbReference>
<reference evidence="1" key="1">
    <citation type="submission" date="2022-10" db="EMBL/GenBank/DDBJ databases">
        <title>Chitinophaga sp. nov., isolated from soil.</title>
        <authorList>
            <person name="Jeon C.O."/>
        </authorList>
    </citation>
    <scope>NUCLEOTIDE SEQUENCE</scope>
    <source>
        <strain evidence="1">R8</strain>
    </source>
</reference>
<dbReference type="Gene3D" id="1.10.10.10">
    <property type="entry name" value="Winged helix-like DNA-binding domain superfamily/Winged helix DNA-binding domain"/>
    <property type="match status" value="1"/>
</dbReference>
<accession>A0ABY6J5L0</accession>
<name>A0ABY6J5L0_9BACT</name>
<proteinExistence type="predicted"/>
<dbReference type="Proteomes" id="UP001162741">
    <property type="component" value="Chromosome"/>
</dbReference>
<organism evidence="1 2">
    <name type="scientific">Chitinophaga horti</name>
    <dbReference type="NCBI Taxonomy" id="2920382"/>
    <lineage>
        <taxon>Bacteria</taxon>
        <taxon>Pseudomonadati</taxon>
        <taxon>Bacteroidota</taxon>
        <taxon>Chitinophagia</taxon>
        <taxon>Chitinophagales</taxon>
        <taxon>Chitinophagaceae</taxon>
        <taxon>Chitinophaga</taxon>
    </lineage>
</organism>